<reference evidence="3" key="1">
    <citation type="submission" date="2022-08" db="EMBL/GenBank/DDBJ databases">
        <title>Novel Bdellovibrio Species Isolated from Svalbard: Designation Bdellovibrio svalbardensis.</title>
        <authorList>
            <person name="Mitchell R.J."/>
            <person name="Choi S.Y."/>
        </authorList>
    </citation>
    <scope>NUCLEOTIDE SEQUENCE</scope>
    <source>
        <strain evidence="3">PAP01</strain>
    </source>
</reference>
<dbReference type="RefSeq" id="WP_277578554.1">
    <property type="nucleotide sequence ID" value="NZ_JANRMI010000003.1"/>
</dbReference>
<feature type="compositionally biased region" description="Basic residues" evidence="1">
    <location>
        <begin position="379"/>
        <end position="388"/>
    </location>
</feature>
<accession>A0ABT6DJV3</accession>
<sequence length="388" mass="43805">MKMANNLQRLTLLFVGLFLLAPAAHSFDNYKEFKRDRWDFELGTQYFYSDANYVNMGSGTQKLTSGNHYQLIDVNFSTRYMPSRDWSLFALATIGNAESKNSVSTRTNSSLTQLLGGFDFIMYDGVFQLVPEMAVLIPFEKVDGTADQVLNAEGVFEAWARMTAQKDLGAARMYGWIGFNYRGEGRSYVMPWGVGFQGNFGVWKLGGEFFGTQSITDDKDTNNKASRNAYLNQVDAESYRWYSVNPSLVDTLLYATWDVAPAWSLQFNGGATVAGENAAAGYHVGGFIRYSFDLTRGYSAPRSYEPVHNAVPSGKSNMHKESDTELSSEQKVKKFREQTDDGVDQTIFKPTPTKRPKTVDDELQRQMDDAEMQIELKQDKKKKKKSGW</sequence>
<dbReference type="EMBL" id="JANRMI010000003">
    <property type="protein sequence ID" value="MDG0817078.1"/>
    <property type="molecule type" value="Genomic_DNA"/>
</dbReference>
<proteinExistence type="predicted"/>
<organism evidence="3 4">
    <name type="scientific">Bdellovibrio svalbardensis</name>
    <dbReference type="NCBI Taxonomy" id="2972972"/>
    <lineage>
        <taxon>Bacteria</taxon>
        <taxon>Pseudomonadati</taxon>
        <taxon>Bdellovibrionota</taxon>
        <taxon>Bdellovibrionia</taxon>
        <taxon>Bdellovibrionales</taxon>
        <taxon>Pseudobdellovibrionaceae</taxon>
        <taxon>Bdellovibrio</taxon>
    </lineage>
</organism>
<feature type="region of interest" description="Disordered" evidence="1">
    <location>
        <begin position="308"/>
        <end position="388"/>
    </location>
</feature>
<evidence type="ECO:0000313" key="4">
    <source>
        <dbReference type="Proteomes" id="UP001152321"/>
    </source>
</evidence>
<keyword evidence="4" id="KW-1185">Reference proteome</keyword>
<evidence type="ECO:0000313" key="3">
    <source>
        <dbReference type="EMBL" id="MDG0817078.1"/>
    </source>
</evidence>
<dbReference type="Proteomes" id="UP001152321">
    <property type="component" value="Unassembled WGS sequence"/>
</dbReference>
<evidence type="ECO:0008006" key="5">
    <source>
        <dbReference type="Google" id="ProtNLM"/>
    </source>
</evidence>
<evidence type="ECO:0000256" key="1">
    <source>
        <dbReference type="SAM" id="MobiDB-lite"/>
    </source>
</evidence>
<evidence type="ECO:0000256" key="2">
    <source>
        <dbReference type="SAM" id="SignalP"/>
    </source>
</evidence>
<feature type="compositionally biased region" description="Basic and acidic residues" evidence="1">
    <location>
        <begin position="318"/>
        <end position="339"/>
    </location>
</feature>
<keyword evidence="2" id="KW-0732">Signal</keyword>
<comment type="caution">
    <text evidence="3">The sequence shown here is derived from an EMBL/GenBank/DDBJ whole genome shotgun (WGS) entry which is preliminary data.</text>
</comment>
<feature type="chain" id="PRO_5047058292" description="Transporter" evidence="2">
    <location>
        <begin position="27"/>
        <end position="388"/>
    </location>
</feature>
<feature type="signal peptide" evidence="2">
    <location>
        <begin position="1"/>
        <end position="26"/>
    </location>
</feature>
<protein>
    <recommendedName>
        <fullName evidence="5">Transporter</fullName>
    </recommendedName>
</protein>
<feature type="compositionally biased region" description="Basic and acidic residues" evidence="1">
    <location>
        <begin position="357"/>
        <end position="378"/>
    </location>
</feature>
<name>A0ABT6DJV3_9BACT</name>
<gene>
    <name evidence="3" type="ORF">NWE73_11920</name>
</gene>